<feature type="compositionally biased region" description="Basic residues" evidence="3">
    <location>
        <begin position="60"/>
        <end position="70"/>
    </location>
</feature>
<dbReference type="SUPFAM" id="SSF52833">
    <property type="entry name" value="Thioredoxin-like"/>
    <property type="match status" value="1"/>
</dbReference>
<dbReference type="GO" id="GO:0003723">
    <property type="term" value="F:RNA binding"/>
    <property type="evidence" value="ECO:0007669"/>
    <property type="project" value="UniProtKB-UniRule"/>
</dbReference>
<dbReference type="OrthoDB" id="1875751at2759"/>
<dbReference type="GeneID" id="70296703"/>
<feature type="compositionally biased region" description="Basic and acidic residues" evidence="3">
    <location>
        <begin position="76"/>
        <end position="102"/>
    </location>
</feature>
<keyword evidence="6" id="KW-1185">Reference proteome</keyword>
<accession>A0A9P8CMK6</accession>
<comment type="caution">
    <text evidence="5">The sequence shown here is derived from an EMBL/GenBank/DDBJ whole genome shotgun (WGS) entry which is preliminary data.</text>
</comment>
<dbReference type="Pfam" id="PF01323">
    <property type="entry name" value="DSBA"/>
    <property type="match status" value="1"/>
</dbReference>
<dbReference type="InterPro" id="IPR035979">
    <property type="entry name" value="RBD_domain_sf"/>
</dbReference>
<feature type="region of interest" description="Disordered" evidence="3">
    <location>
        <begin position="1"/>
        <end position="103"/>
    </location>
</feature>
<dbReference type="PANTHER" id="PTHR23236:SF95">
    <property type="entry name" value="NUCLEOLAR PROTEIN 13"/>
    <property type="match status" value="1"/>
</dbReference>
<protein>
    <submittedName>
        <fullName evidence="5">RNA binding protein Rnp24</fullName>
    </submittedName>
</protein>
<dbReference type="InterPro" id="IPR000504">
    <property type="entry name" value="RRM_dom"/>
</dbReference>
<proteinExistence type="predicted"/>
<name>A0A9P8CMK6_9HYPO</name>
<dbReference type="InterPro" id="IPR012677">
    <property type="entry name" value="Nucleotide-bd_a/b_plait_sf"/>
</dbReference>
<dbReference type="InterPro" id="IPR001853">
    <property type="entry name" value="DSBA-like_thioredoxin_dom"/>
</dbReference>
<dbReference type="Gene3D" id="3.30.70.330">
    <property type="match status" value="2"/>
</dbReference>
<dbReference type="EMBL" id="MU251264">
    <property type="protein sequence ID" value="KAG9252120.1"/>
    <property type="molecule type" value="Genomic_DNA"/>
</dbReference>
<organism evidence="5 6">
    <name type="scientific">Emericellopsis atlantica</name>
    <dbReference type="NCBI Taxonomy" id="2614577"/>
    <lineage>
        <taxon>Eukaryota</taxon>
        <taxon>Fungi</taxon>
        <taxon>Dikarya</taxon>
        <taxon>Ascomycota</taxon>
        <taxon>Pezizomycotina</taxon>
        <taxon>Sordariomycetes</taxon>
        <taxon>Hypocreomycetidae</taxon>
        <taxon>Hypocreales</taxon>
        <taxon>Bionectriaceae</taxon>
        <taxon>Emericellopsis</taxon>
    </lineage>
</organism>
<gene>
    <name evidence="5" type="ORF">F5Z01DRAFT_682884</name>
</gene>
<feature type="domain" description="RRM" evidence="4">
    <location>
        <begin position="221"/>
        <end position="333"/>
    </location>
</feature>
<dbReference type="SMART" id="SM00360">
    <property type="entry name" value="RRM"/>
    <property type="match status" value="2"/>
</dbReference>
<evidence type="ECO:0000256" key="3">
    <source>
        <dbReference type="SAM" id="MobiDB-lite"/>
    </source>
</evidence>
<dbReference type="Gene3D" id="3.40.30.10">
    <property type="entry name" value="Glutaredoxin"/>
    <property type="match status" value="1"/>
</dbReference>
<dbReference type="GO" id="GO:0005730">
    <property type="term" value="C:nucleolus"/>
    <property type="evidence" value="ECO:0007669"/>
    <property type="project" value="TreeGrafter"/>
</dbReference>
<dbReference type="SUPFAM" id="SSF54928">
    <property type="entry name" value="RNA-binding domain, RBD"/>
    <property type="match status" value="1"/>
</dbReference>
<dbReference type="Pfam" id="PF00076">
    <property type="entry name" value="RRM_1"/>
    <property type="match status" value="1"/>
</dbReference>
<dbReference type="Proteomes" id="UP000887229">
    <property type="component" value="Unassembled WGS sequence"/>
</dbReference>
<dbReference type="RefSeq" id="XP_046116044.1">
    <property type="nucleotide sequence ID" value="XM_046265800.1"/>
</dbReference>
<feature type="compositionally biased region" description="Basic and acidic residues" evidence="3">
    <location>
        <begin position="341"/>
        <end position="362"/>
    </location>
</feature>
<evidence type="ECO:0000313" key="5">
    <source>
        <dbReference type="EMBL" id="KAG9252120.1"/>
    </source>
</evidence>
<sequence length="612" mass="68295">MSSKEEKRARKAAKAAAEQVPETQPDTTTASTTDSTTRSKRKASVEELEVDLAAPEPPSKRAKRALKKGKSATAPKKRDDDRDLTKDDLEDDAPKEQPRGEHGVWIGNLRFTVTPQELKQWLVENSGGVITEEGITRVKLPMNKDKGDGYGARNKGFAYVDFADLGQKVAAIALSETEWIGRKLLIKDSTSYEGRPAKPAEGAEELQDQGDAFKKVAEASRKIFVGNMSFQTTEEDVYRQFEKCGEIEFVKVAQFEDSGKCKGYGWVKFKEPEAAAWAVKGFVKLREPIETEEDFNEDSGDEEERESKRKYKTTKWWVNRMLGRELKLELAEDDASRYKKRFGKDAPKDGDGKTVQPKRENGPGRAHRKDAVGGKPMREAQDIDVARLTGAVVKSTGTKDISGQAKVNLSIHSATNYKALSAVDTTEVTFSTSYTPFILQPDLPANVDRREWLLHHKYMDNSLALAAFEERMRTLFNSEGVDVHYEGMTGDTTPAHRVIQTMQRDRGSETAGKIVGSLYKRYWTLGQHPGEEDTILGACMDAGVPEQDARGVIRDPSMGEPELKRTLQQVARDIEAVPVVIVEGKRRDLTLTGAKEVKDYVKALEQIIKESQ</sequence>
<dbReference type="AlphaFoldDB" id="A0A9P8CMK6"/>
<dbReference type="PROSITE" id="PS50102">
    <property type="entry name" value="RRM"/>
    <property type="match status" value="2"/>
</dbReference>
<dbReference type="PANTHER" id="PTHR23236">
    <property type="entry name" value="EUKARYOTIC TRANSLATION INITIATION FACTOR 4B/4H"/>
    <property type="match status" value="1"/>
</dbReference>
<evidence type="ECO:0000256" key="1">
    <source>
        <dbReference type="ARBA" id="ARBA00022884"/>
    </source>
</evidence>
<evidence type="ECO:0000259" key="4">
    <source>
        <dbReference type="PROSITE" id="PS50102"/>
    </source>
</evidence>
<reference evidence="5" key="1">
    <citation type="journal article" date="2021" name="IMA Fungus">
        <title>Genomic characterization of three marine fungi, including Emericellopsis atlantica sp. nov. with signatures of a generalist lifestyle and marine biomass degradation.</title>
        <authorList>
            <person name="Hagestad O.C."/>
            <person name="Hou L."/>
            <person name="Andersen J.H."/>
            <person name="Hansen E.H."/>
            <person name="Altermark B."/>
            <person name="Li C."/>
            <person name="Kuhnert E."/>
            <person name="Cox R.J."/>
            <person name="Crous P.W."/>
            <person name="Spatafora J.W."/>
            <person name="Lail K."/>
            <person name="Amirebrahimi M."/>
            <person name="Lipzen A."/>
            <person name="Pangilinan J."/>
            <person name="Andreopoulos W."/>
            <person name="Hayes R.D."/>
            <person name="Ng V."/>
            <person name="Grigoriev I.V."/>
            <person name="Jackson S.A."/>
            <person name="Sutton T.D.S."/>
            <person name="Dobson A.D.W."/>
            <person name="Rama T."/>
        </authorList>
    </citation>
    <scope>NUCLEOTIDE SEQUENCE</scope>
    <source>
        <strain evidence="5">TS7</strain>
    </source>
</reference>
<feature type="compositionally biased region" description="Low complexity" evidence="3">
    <location>
        <begin position="26"/>
        <end position="36"/>
    </location>
</feature>
<dbReference type="GO" id="GO:0016491">
    <property type="term" value="F:oxidoreductase activity"/>
    <property type="evidence" value="ECO:0007669"/>
    <property type="project" value="InterPro"/>
</dbReference>
<evidence type="ECO:0000313" key="6">
    <source>
        <dbReference type="Proteomes" id="UP000887229"/>
    </source>
</evidence>
<feature type="region of interest" description="Disordered" evidence="3">
    <location>
        <begin position="341"/>
        <end position="376"/>
    </location>
</feature>
<keyword evidence="1 2" id="KW-0694">RNA-binding</keyword>
<evidence type="ECO:0000256" key="2">
    <source>
        <dbReference type="PROSITE-ProRule" id="PRU00176"/>
    </source>
</evidence>
<dbReference type="InterPro" id="IPR036249">
    <property type="entry name" value="Thioredoxin-like_sf"/>
</dbReference>
<feature type="domain" description="RRM" evidence="4">
    <location>
        <begin position="102"/>
        <end position="191"/>
    </location>
</feature>